<evidence type="ECO:0000256" key="1">
    <source>
        <dbReference type="SAM" id="Phobius"/>
    </source>
</evidence>
<keyword evidence="3" id="KW-1185">Reference proteome</keyword>
<dbReference type="RefSeq" id="WP_122374661.1">
    <property type="nucleotide sequence ID" value="NZ_BMPB01000001.1"/>
</dbReference>
<evidence type="ECO:0000313" key="2">
    <source>
        <dbReference type="EMBL" id="MBB4621814.1"/>
    </source>
</evidence>
<keyword evidence="1" id="KW-1133">Transmembrane helix</keyword>
<keyword evidence="1" id="KW-0472">Membrane</keyword>
<dbReference type="EMBL" id="JACHOC010000003">
    <property type="protein sequence ID" value="MBB4621814.1"/>
    <property type="molecule type" value="Genomic_DNA"/>
</dbReference>
<proteinExistence type="predicted"/>
<accession>A0ABR6KKC8</accession>
<feature type="transmembrane region" description="Helical" evidence="1">
    <location>
        <begin position="90"/>
        <end position="111"/>
    </location>
</feature>
<reference evidence="2 3" key="1">
    <citation type="submission" date="2020-08" db="EMBL/GenBank/DDBJ databases">
        <title>Genomic Encyclopedia of Type Strains, Phase IV (KMG-IV): sequencing the most valuable type-strain genomes for metagenomic binning, comparative biology and taxonomic classification.</title>
        <authorList>
            <person name="Goeker M."/>
        </authorList>
    </citation>
    <scope>NUCLEOTIDE SEQUENCE [LARGE SCALE GENOMIC DNA]</scope>
    <source>
        <strain evidence="2 3">DSM 102983</strain>
    </source>
</reference>
<feature type="transmembrane region" description="Helical" evidence="1">
    <location>
        <begin position="21"/>
        <end position="42"/>
    </location>
</feature>
<organism evidence="2 3">
    <name type="scientific">Parabacteroides faecis</name>
    <dbReference type="NCBI Taxonomy" id="1217282"/>
    <lineage>
        <taxon>Bacteria</taxon>
        <taxon>Pseudomonadati</taxon>
        <taxon>Bacteroidota</taxon>
        <taxon>Bacteroidia</taxon>
        <taxon>Bacteroidales</taxon>
        <taxon>Tannerellaceae</taxon>
        <taxon>Parabacteroides</taxon>
    </lineage>
</organism>
<protein>
    <recommendedName>
        <fullName evidence="4">Transmembrane protein</fullName>
    </recommendedName>
</protein>
<dbReference type="Proteomes" id="UP000533637">
    <property type="component" value="Unassembled WGS sequence"/>
</dbReference>
<comment type="caution">
    <text evidence="2">The sequence shown here is derived from an EMBL/GenBank/DDBJ whole genome shotgun (WGS) entry which is preliminary data.</text>
</comment>
<gene>
    <name evidence="2" type="ORF">GGQ57_001711</name>
</gene>
<name>A0ABR6KKC8_9BACT</name>
<sequence length="119" mass="14291">MDSLQRWKTQYRFYRTFFLSTLKFSVLVSFLFASMGSITSFILYNGSIMDSVKLWFRLIPTVGLGFDYIYKELTHKEEYFFYYNQGISKYQLWIVTFIVMFICCNLLNQIIQLCIQALK</sequence>
<evidence type="ECO:0008006" key="4">
    <source>
        <dbReference type="Google" id="ProtNLM"/>
    </source>
</evidence>
<evidence type="ECO:0000313" key="3">
    <source>
        <dbReference type="Proteomes" id="UP000533637"/>
    </source>
</evidence>
<keyword evidence="1" id="KW-0812">Transmembrane</keyword>